<organism evidence="1">
    <name type="scientific">Arundo donax</name>
    <name type="common">Giant reed</name>
    <name type="synonym">Donax arundinaceus</name>
    <dbReference type="NCBI Taxonomy" id="35708"/>
    <lineage>
        <taxon>Eukaryota</taxon>
        <taxon>Viridiplantae</taxon>
        <taxon>Streptophyta</taxon>
        <taxon>Embryophyta</taxon>
        <taxon>Tracheophyta</taxon>
        <taxon>Spermatophyta</taxon>
        <taxon>Magnoliopsida</taxon>
        <taxon>Liliopsida</taxon>
        <taxon>Poales</taxon>
        <taxon>Poaceae</taxon>
        <taxon>PACMAD clade</taxon>
        <taxon>Arundinoideae</taxon>
        <taxon>Arundineae</taxon>
        <taxon>Arundo</taxon>
    </lineage>
</organism>
<reference evidence="1" key="1">
    <citation type="submission" date="2014-09" db="EMBL/GenBank/DDBJ databases">
        <authorList>
            <person name="Magalhaes I.L.F."/>
            <person name="Oliveira U."/>
            <person name="Santos F.R."/>
            <person name="Vidigal T.H.D.A."/>
            <person name="Brescovit A.D."/>
            <person name="Santos A.J."/>
        </authorList>
    </citation>
    <scope>NUCLEOTIDE SEQUENCE</scope>
    <source>
        <tissue evidence="1">Shoot tissue taken approximately 20 cm above the soil surface</tissue>
    </source>
</reference>
<sequence length="14" mass="1637">MNITYNDVTTSFCK</sequence>
<name>A0A0A9FBR9_ARUDO</name>
<accession>A0A0A9FBR9</accession>
<evidence type="ECO:0000313" key="1">
    <source>
        <dbReference type="EMBL" id="JAE08634.1"/>
    </source>
</evidence>
<proteinExistence type="predicted"/>
<protein>
    <submittedName>
        <fullName evidence="1">Uncharacterized protein</fullName>
    </submittedName>
</protein>
<dbReference type="EMBL" id="GBRH01189262">
    <property type="protein sequence ID" value="JAE08634.1"/>
    <property type="molecule type" value="Transcribed_RNA"/>
</dbReference>
<reference evidence="1" key="2">
    <citation type="journal article" date="2015" name="Data Brief">
        <title>Shoot transcriptome of the giant reed, Arundo donax.</title>
        <authorList>
            <person name="Barrero R.A."/>
            <person name="Guerrero F.D."/>
            <person name="Moolhuijzen P."/>
            <person name="Goolsby J.A."/>
            <person name="Tidwell J."/>
            <person name="Bellgard S.E."/>
            <person name="Bellgard M.I."/>
        </authorList>
    </citation>
    <scope>NUCLEOTIDE SEQUENCE</scope>
    <source>
        <tissue evidence="1">Shoot tissue taken approximately 20 cm above the soil surface</tissue>
    </source>
</reference>